<dbReference type="SUPFAM" id="SSF46689">
    <property type="entry name" value="Homeodomain-like"/>
    <property type="match status" value="1"/>
</dbReference>
<dbReference type="Pfam" id="PF15963">
    <property type="entry name" value="Myb_DNA-bind_7"/>
    <property type="match status" value="1"/>
</dbReference>
<feature type="compositionally biased region" description="Basic and acidic residues" evidence="1">
    <location>
        <begin position="661"/>
        <end position="670"/>
    </location>
</feature>
<organism evidence="3 4">
    <name type="scientific">Cyphellophora attinorum</name>
    <dbReference type="NCBI Taxonomy" id="1664694"/>
    <lineage>
        <taxon>Eukaryota</taxon>
        <taxon>Fungi</taxon>
        <taxon>Dikarya</taxon>
        <taxon>Ascomycota</taxon>
        <taxon>Pezizomycotina</taxon>
        <taxon>Eurotiomycetes</taxon>
        <taxon>Chaetothyriomycetidae</taxon>
        <taxon>Chaetothyriales</taxon>
        <taxon>Cyphellophoraceae</taxon>
        <taxon>Cyphellophora</taxon>
    </lineage>
</organism>
<dbReference type="VEuPathDB" id="FungiDB:AB675_8239"/>
<dbReference type="InterPro" id="IPR039467">
    <property type="entry name" value="TFIIIB_B''_Myb"/>
</dbReference>
<dbReference type="OrthoDB" id="272624at2759"/>
<feature type="region of interest" description="Disordered" evidence="1">
    <location>
        <begin position="1"/>
        <end position="204"/>
    </location>
</feature>
<dbReference type="RefSeq" id="XP_018004477.1">
    <property type="nucleotide sequence ID" value="XM_018148669.1"/>
</dbReference>
<dbReference type="STRING" id="1664694.A0A0N1HWG1"/>
<name>A0A0N1HWG1_9EURO</name>
<dbReference type="AlphaFoldDB" id="A0A0N1HWG1"/>
<accession>A0A0N1HWG1</accession>
<keyword evidence="4" id="KW-1185">Reference proteome</keyword>
<feature type="compositionally biased region" description="Polar residues" evidence="1">
    <location>
        <begin position="41"/>
        <end position="56"/>
    </location>
</feature>
<feature type="compositionally biased region" description="Low complexity" evidence="1">
    <location>
        <begin position="639"/>
        <end position="654"/>
    </location>
</feature>
<comment type="caution">
    <text evidence="3">The sequence shown here is derived from an EMBL/GenBank/DDBJ whole genome shotgun (WGS) entry which is preliminary data.</text>
</comment>
<feature type="region of interest" description="Disordered" evidence="1">
    <location>
        <begin position="546"/>
        <end position="677"/>
    </location>
</feature>
<protein>
    <recommendedName>
        <fullName evidence="2">Transcription factor TFIIIB component B'' Myb domain-containing protein</fullName>
    </recommendedName>
</protein>
<evidence type="ECO:0000259" key="2">
    <source>
        <dbReference type="Pfam" id="PF15963"/>
    </source>
</evidence>
<feature type="compositionally biased region" description="Polar residues" evidence="1">
    <location>
        <begin position="188"/>
        <end position="204"/>
    </location>
</feature>
<proteinExistence type="predicted"/>
<evidence type="ECO:0000313" key="3">
    <source>
        <dbReference type="EMBL" id="KPI44514.1"/>
    </source>
</evidence>
<evidence type="ECO:0000313" key="4">
    <source>
        <dbReference type="Proteomes" id="UP000038010"/>
    </source>
</evidence>
<feature type="compositionally biased region" description="Low complexity" evidence="1">
    <location>
        <begin position="602"/>
        <end position="621"/>
    </location>
</feature>
<feature type="compositionally biased region" description="Basic and acidic residues" evidence="1">
    <location>
        <begin position="289"/>
        <end position="301"/>
    </location>
</feature>
<feature type="compositionally biased region" description="Polar residues" evidence="1">
    <location>
        <begin position="245"/>
        <end position="263"/>
    </location>
</feature>
<evidence type="ECO:0000256" key="1">
    <source>
        <dbReference type="SAM" id="MobiDB-lite"/>
    </source>
</evidence>
<feature type="region of interest" description="Disordered" evidence="1">
    <location>
        <begin position="231"/>
        <end position="266"/>
    </location>
</feature>
<sequence>MSSFSSVVRKPGQKIAPRAAPRRNIQRRAQKDNAVAGVLTPESQTQPAATPASTSDQRVDDTQPTHDASTSILTPPPTANGDYEEVVARSPSPEPVPEIPEEAITRPVQRSADAVPTVATLQVGSNSTRRSRRSSAATIVQEPVDHRRAQEPLVKPSDTAEPPPKRRKTAATTSKQPEPPLEPPVDRPSQNGARTEQPVSTPSIHVSLNTDDLVQQFQSVTSATRGISELLAQSTTPRPTGLDSVASNRATPSANTTNNTDQSAPGAVQNVAAQIVASAIRGKKKRKPRLDTNPEDAETHRIDPTTTSMFDLINDSGLGKRSETGKRLDAEWSDIKSRWDAKLEANRTKAKLKAAERKAARAGGAGAATAEGEELITAAAAVPEFVMANGIIQVVESTRQIDFNDNIAERIAQVDESEIQTDERIYNYVNQNRIGKKAGLQTRTKWNDELDQKFWQGLRTFGTDFEMVARFLGGDWTRRQVKAKYVREERLDFGKVKAALSGREQLDLAGYATLTGEDTSTFVDPKALEEELSAMEAKMNADYAKAKNAGDHPEDEDGVEEDQEQNEADQPIESIETDHPPETVEQHRLSPEQERLRETPSAATNRNVAMAAAVVRDVVAPAKKKRQQAQPQRKQREQTGASRTGGASAAPGGRKSTKGRKPLEGVEERIGAAGEVD</sequence>
<dbReference type="InterPro" id="IPR009057">
    <property type="entry name" value="Homeodomain-like_sf"/>
</dbReference>
<feature type="compositionally biased region" description="Acidic residues" evidence="1">
    <location>
        <begin position="553"/>
        <end position="567"/>
    </location>
</feature>
<dbReference type="GeneID" id="28740549"/>
<feature type="domain" description="Transcription factor TFIIIB component B'' Myb" evidence="2">
    <location>
        <begin position="442"/>
        <end position="517"/>
    </location>
</feature>
<dbReference type="EMBL" id="LFJN01000003">
    <property type="protein sequence ID" value="KPI44514.1"/>
    <property type="molecule type" value="Genomic_DNA"/>
</dbReference>
<gene>
    <name evidence="3" type="ORF">AB675_8239</name>
</gene>
<dbReference type="Gene3D" id="1.20.58.1880">
    <property type="match status" value="1"/>
</dbReference>
<feature type="region of interest" description="Disordered" evidence="1">
    <location>
        <begin position="279"/>
        <end position="301"/>
    </location>
</feature>
<reference evidence="3 4" key="1">
    <citation type="submission" date="2015-06" db="EMBL/GenBank/DDBJ databases">
        <title>Draft genome of the ant-associated black yeast Phialophora attae CBS 131958.</title>
        <authorList>
            <person name="Moreno L.F."/>
            <person name="Stielow B.J."/>
            <person name="de Hoog S."/>
            <person name="Vicente V.A."/>
            <person name="Weiss V.A."/>
            <person name="de Vries M."/>
            <person name="Cruz L.M."/>
            <person name="Souza E.M."/>
        </authorList>
    </citation>
    <scope>NUCLEOTIDE SEQUENCE [LARGE SCALE GENOMIC DNA]</scope>
    <source>
        <strain evidence="3 4">CBS 131958</strain>
    </source>
</reference>
<dbReference type="Proteomes" id="UP000038010">
    <property type="component" value="Unassembled WGS sequence"/>
</dbReference>
<feature type="compositionally biased region" description="Basic and acidic residues" evidence="1">
    <location>
        <begin position="576"/>
        <end position="598"/>
    </location>
</feature>